<gene>
    <name evidence="3" type="ORF">CLV36_102350</name>
</gene>
<dbReference type="InterPro" id="IPR053163">
    <property type="entry name" value="HTH-type_regulator_Rgg"/>
</dbReference>
<keyword evidence="4" id="KW-1185">Reference proteome</keyword>
<sequence length="435" mass="50736">MDFEKIGRMIRKERLERGLRLEDLADEHVSASTLSAMERGKNTSQPKFRYVLDKLGLTIESLNKKESESTERENLQLSVIESLVYMNPKRAITELKKRDWSPSKAPLIKYLNARARMRLGEDAESEFHATLKALEKSIGYNNSNLRSCCFGYLSVLEYRRKHYYRALELVEKGIECFNMDGERKNFYLVLSLNRSIYYKQLGQIEKSLNALEKIDSHTSFDLNIDSVLGIYDLKARLKLEIKLYQEAIQIAKSGIEIARINYNYDRQLELWITLGSIYKAKWRSEKRKHYLEMAGRCFSAGILLEGKVKRRKKLIFDAYKELAIIYRKTKEFEKTHQILGELIRITKNDENMVQYSRVMVEVGKVCLDENDLESAIQSFQDALNTCDSEDLEYQAVFGLVRAYSHLGESHESQVLTHTKRLVRLLERRVDDDGTD</sequence>
<evidence type="ECO:0000259" key="2">
    <source>
        <dbReference type="PROSITE" id="PS50943"/>
    </source>
</evidence>
<dbReference type="InterPro" id="IPR019734">
    <property type="entry name" value="TPR_rpt"/>
</dbReference>
<dbReference type="SUPFAM" id="SSF48452">
    <property type="entry name" value="TPR-like"/>
    <property type="match status" value="2"/>
</dbReference>
<dbReference type="PROSITE" id="PS50943">
    <property type="entry name" value="HTH_CROC1"/>
    <property type="match status" value="1"/>
</dbReference>
<protein>
    <recommendedName>
        <fullName evidence="2">HTH cro/C1-type domain-containing protein</fullName>
    </recommendedName>
</protein>
<comment type="caution">
    <text evidence="3">The sequence shown here is derived from an EMBL/GenBank/DDBJ whole genome shotgun (WGS) entry which is preliminary data.</text>
</comment>
<dbReference type="SMART" id="SM00530">
    <property type="entry name" value="HTH_XRE"/>
    <property type="match status" value="1"/>
</dbReference>
<keyword evidence="1" id="KW-0802">TPR repeat</keyword>
<dbReference type="InterPro" id="IPR001387">
    <property type="entry name" value="Cro/C1-type_HTH"/>
</dbReference>
<feature type="repeat" description="TPR" evidence="1">
    <location>
        <begin position="356"/>
        <end position="389"/>
    </location>
</feature>
<dbReference type="Proteomes" id="UP000238836">
    <property type="component" value="Unassembled WGS sequence"/>
</dbReference>
<dbReference type="Gene3D" id="1.25.40.10">
    <property type="entry name" value="Tetratricopeptide repeat domain"/>
    <property type="match status" value="1"/>
</dbReference>
<name>A0ABX5ESC3_9BACL</name>
<dbReference type="InterPro" id="IPR011990">
    <property type="entry name" value="TPR-like_helical_dom_sf"/>
</dbReference>
<evidence type="ECO:0000256" key="1">
    <source>
        <dbReference type="PROSITE-ProRule" id="PRU00339"/>
    </source>
</evidence>
<feature type="domain" description="HTH cro/C1-type" evidence="2">
    <location>
        <begin position="10"/>
        <end position="62"/>
    </location>
</feature>
<dbReference type="PANTHER" id="PTHR37038">
    <property type="entry name" value="TRANSCRIPTIONAL REGULATOR-RELATED"/>
    <property type="match status" value="1"/>
</dbReference>
<reference evidence="3 4" key="1">
    <citation type="submission" date="2018-03" db="EMBL/GenBank/DDBJ databases">
        <title>Genomic Encyclopedia of Archaeal and Bacterial Type Strains, Phase II (KMG-II): from individual species to whole genera.</title>
        <authorList>
            <person name="Goeker M."/>
        </authorList>
    </citation>
    <scope>NUCLEOTIDE SEQUENCE [LARGE SCALE GENOMIC DNA]</scope>
    <source>
        <strain evidence="3 4">RHA1</strain>
    </source>
</reference>
<dbReference type="SUPFAM" id="SSF47413">
    <property type="entry name" value="lambda repressor-like DNA-binding domains"/>
    <property type="match status" value="1"/>
</dbReference>
<evidence type="ECO:0000313" key="4">
    <source>
        <dbReference type="Proteomes" id="UP000238836"/>
    </source>
</evidence>
<dbReference type="InterPro" id="IPR010982">
    <property type="entry name" value="Lambda_DNA-bd_dom_sf"/>
</dbReference>
<accession>A0ABX5ESC3</accession>
<dbReference type="CDD" id="cd00093">
    <property type="entry name" value="HTH_XRE"/>
    <property type="match status" value="1"/>
</dbReference>
<dbReference type="EMBL" id="PVTZ01000002">
    <property type="protein sequence ID" value="PRZ16637.1"/>
    <property type="molecule type" value="Genomic_DNA"/>
</dbReference>
<evidence type="ECO:0000313" key="3">
    <source>
        <dbReference type="EMBL" id="PRZ16637.1"/>
    </source>
</evidence>
<organism evidence="3 4">
    <name type="scientific">Laceyella sediminis</name>
    <dbReference type="NCBI Taxonomy" id="573074"/>
    <lineage>
        <taxon>Bacteria</taxon>
        <taxon>Bacillati</taxon>
        <taxon>Bacillota</taxon>
        <taxon>Bacilli</taxon>
        <taxon>Bacillales</taxon>
        <taxon>Thermoactinomycetaceae</taxon>
        <taxon>Laceyella</taxon>
    </lineage>
</organism>
<dbReference type="RefSeq" id="WP_106341862.1">
    <property type="nucleotide sequence ID" value="NZ_PVTZ01000002.1"/>
</dbReference>
<dbReference type="Gene3D" id="1.10.260.40">
    <property type="entry name" value="lambda repressor-like DNA-binding domains"/>
    <property type="match status" value="1"/>
</dbReference>
<proteinExistence type="predicted"/>
<dbReference type="PROSITE" id="PS50005">
    <property type="entry name" value="TPR"/>
    <property type="match status" value="1"/>
</dbReference>